<dbReference type="Pfam" id="PF22725">
    <property type="entry name" value="GFO_IDH_MocA_C3"/>
    <property type="match status" value="1"/>
</dbReference>
<dbReference type="Gene3D" id="3.40.50.720">
    <property type="entry name" value="NAD(P)-binding Rossmann-like Domain"/>
    <property type="match status" value="1"/>
</dbReference>
<reference evidence="4" key="1">
    <citation type="journal article" date="2019" name="Int. J. Syst. Evol. Microbiol.">
        <title>The Global Catalogue of Microorganisms (GCM) 10K type strain sequencing project: providing services to taxonomists for standard genome sequencing and annotation.</title>
        <authorList>
            <consortium name="The Broad Institute Genomics Platform"/>
            <consortium name="The Broad Institute Genome Sequencing Center for Infectious Disease"/>
            <person name="Wu L."/>
            <person name="Ma J."/>
        </authorList>
    </citation>
    <scope>NUCLEOTIDE SEQUENCE [LARGE SCALE GENOMIC DNA]</scope>
    <source>
        <strain evidence="4">JCM 16545</strain>
    </source>
</reference>
<dbReference type="PANTHER" id="PTHR43249">
    <property type="entry name" value="UDP-N-ACETYL-2-AMINO-2-DEOXY-D-GLUCURONATE OXIDASE"/>
    <property type="match status" value="1"/>
</dbReference>
<dbReference type="PANTHER" id="PTHR43249:SF1">
    <property type="entry name" value="D-GLUCOSIDE 3-DEHYDROGENASE"/>
    <property type="match status" value="1"/>
</dbReference>
<dbReference type="InterPro" id="IPR055170">
    <property type="entry name" value="GFO_IDH_MocA-like_dom"/>
</dbReference>
<organism evidence="3 4">
    <name type="scientific">Rubritalea spongiae</name>
    <dbReference type="NCBI Taxonomy" id="430797"/>
    <lineage>
        <taxon>Bacteria</taxon>
        <taxon>Pseudomonadati</taxon>
        <taxon>Verrucomicrobiota</taxon>
        <taxon>Verrucomicrobiia</taxon>
        <taxon>Verrucomicrobiales</taxon>
        <taxon>Rubritaleaceae</taxon>
        <taxon>Rubritalea</taxon>
    </lineage>
</organism>
<dbReference type="Pfam" id="PF01408">
    <property type="entry name" value="GFO_IDH_MocA"/>
    <property type="match status" value="1"/>
</dbReference>
<gene>
    <name evidence="3" type="ORF">ACFSQZ_11890</name>
</gene>
<dbReference type="Proteomes" id="UP001597297">
    <property type="component" value="Unassembled WGS sequence"/>
</dbReference>
<evidence type="ECO:0000259" key="2">
    <source>
        <dbReference type="Pfam" id="PF22725"/>
    </source>
</evidence>
<sequence>MNFGIIGSGMIARFHAEAIQAMSNGTLKGIAGRSFDKTKSLAADFDCQAYESIEELLADPNIEIVTIATVSGAHLDPVIAAAKAGKHIICEKPLEVTPERVDEMLQVCAENAVTCAGIFNRRFYPAIEEFKQAIDAGRFGKITMAEASIKWYRDQAYYDSGAWRGTWKLDGGGALMNQSIHTIDQLLYLCGPVKAVTANMGCLIHEGIEVEDTAVATVEFESGALGVIHGSTACWSSDGHPAEVHVCGEKGSAFMADTSFRVWDFMEEQSEDARIKKELMTTSAQKGMGANDPNAIDFLGHQRNFENVVAAIQEGREPLTNGAEARRAVALICAIYESAQNGSKRIEL</sequence>
<accession>A0ABW5E498</accession>
<keyword evidence="4" id="KW-1185">Reference proteome</keyword>
<dbReference type="InterPro" id="IPR000683">
    <property type="entry name" value="Gfo/Idh/MocA-like_OxRdtase_N"/>
</dbReference>
<evidence type="ECO:0000313" key="4">
    <source>
        <dbReference type="Proteomes" id="UP001597297"/>
    </source>
</evidence>
<evidence type="ECO:0000313" key="3">
    <source>
        <dbReference type="EMBL" id="MFD2277172.1"/>
    </source>
</evidence>
<dbReference type="InterPro" id="IPR052515">
    <property type="entry name" value="Gfo/Idh/MocA_Oxidoreductase"/>
</dbReference>
<dbReference type="Gene3D" id="3.30.360.10">
    <property type="entry name" value="Dihydrodipicolinate Reductase, domain 2"/>
    <property type="match status" value="1"/>
</dbReference>
<comment type="caution">
    <text evidence="3">The sequence shown here is derived from an EMBL/GenBank/DDBJ whole genome shotgun (WGS) entry which is preliminary data.</text>
</comment>
<evidence type="ECO:0000259" key="1">
    <source>
        <dbReference type="Pfam" id="PF01408"/>
    </source>
</evidence>
<feature type="domain" description="GFO/IDH/MocA-like oxidoreductase" evidence="2">
    <location>
        <begin position="129"/>
        <end position="253"/>
    </location>
</feature>
<protein>
    <submittedName>
        <fullName evidence="3">Gfo/Idh/MocA family protein</fullName>
    </submittedName>
</protein>
<feature type="domain" description="Gfo/Idh/MocA-like oxidoreductase N-terminal" evidence="1">
    <location>
        <begin position="1"/>
        <end position="115"/>
    </location>
</feature>
<dbReference type="InterPro" id="IPR036291">
    <property type="entry name" value="NAD(P)-bd_dom_sf"/>
</dbReference>
<dbReference type="SUPFAM" id="SSF51735">
    <property type="entry name" value="NAD(P)-binding Rossmann-fold domains"/>
    <property type="match status" value="1"/>
</dbReference>
<dbReference type="EMBL" id="JBHUJC010000041">
    <property type="protein sequence ID" value="MFD2277172.1"/>
    <property type="molecule type" value="Genomic_DNA"/>
</dbReference>
<name>A0ABW5E498_9BACT</name>
<proteinExistence type="predicted"/>
<dbReference type="SUPFAM" id="SSF55347">
    <property type="entry name" value="Glyceraldehyde-3-phosphate dehydrogenase-like, C-terminal domain"/>
    <property type="match status" value="1"/>
</dbReference>
<dbReference type="RefSeq" id="WP_377094048.1">
    <property type="nucleotide sequence ID" value="NZ_JBHSJM010000001.1"/>
</dbReference>